<feature type="transmembrane region" description="Helical" evidence="1">
    <location>
        <begin position="365"/>
        <end position="387"/>
    </location>
</feature>
<dbReference type="Proteomes" id="UP001597400">
    <property type="component" value="Unassembled WGS sequence"/>
</dbReference>
<protein>
    <submittedName>
        <fullName evidence="2">Cell envelope integrity protein CreD</fullName>
    </submittedName>
</protein>
<dbReference type="EMBL" id="JBHUGS010000002">
    <property type="protein sequence ID" value="MFD1950396.1"/>
    <property type="molecule type" value="Genomic_DNA"/>
</dbReference>
<evidence type="ECO:0000256" key="1">
    <source>
        <dbReference type="SAM" id="Phobius"/>
    </source>
</evidence>
<sequence length="455" mass="47985">MIGTTAAQPRPRTPARKLTMTILMGLLLAVPLFATYLLVYDREGQSQTARMSIVEGWGGPQTIAGPYLVIPFSRAVVRETTDNGRTVRRTERQEELLFVAPTRVAFRSRIAAERRRRSIYEAVVYRTHVSIGGAFRLPDFAALNILADSVRMAEAEIRVGISNAKGLAGSRPAIRANGRPLPLIPGSSLNVTANSGFTARGPLAGGVGADGALAFDVAFDLRGSDALSFLPSAEQTTIEAQSDWPHPSFSGAFLPNRAAGAGAFPATWQIGNLALNRPVVTIGEQAMGTADAVTIGLLDPINLYSQVNRATKYGFMFIGFTFLALLMFDIIGGAPVPGVAYLLIGAGLVLFFVLLLALSEVIGFLGAYVVAAAAIVALIGSYSAAILHSWRRAGVVAALLGGLYAVLYVLLSLEAYSLLIGSVLLFGALAGVMYATRRVDWSGVALGRGEAGAVA</sequence>
<feature type="transmembrane region" description="Helical" evidence="1">
    <location>
        <begin position="313"/>
        <end position="332"/>
    </location>
</feature>
<keyword evidence="1" id="KW-0812">Transmembrane</keyword>
<comment type="caution">
    <text evidence="2">The sequence shown here is derived from an EMBL/GenBank/DDBJ whole genome shotgun (WGS) entry which is preliminary data.</text>
</comment>
<dbReference type="NCBIfam" id="NF008712">
    <property type="entry name" value="PRK11715.1-1"/>
    <property type="match status" value="1"/>
</dbReference>
<dbReference type="RefSeq" id="WP_380928447.1">
    <property type="nucleotide sequence ID" value="NZ_JBHUGS010000002.1"/>
</dbReference>
<evidence type="ECO:0000313" key="2">
    <source>
        <dbReference type="EMBL" id="MFD1950396.1"/>
    </source>
</evidence>
<accession>A0ABW4TZE5</accession>
<reference evidence="3" key="1">
    <citation type="journal article" date="2019" name="Int. J. Syst. Evol. Microbiol.">
        <title>The Global Catalogue of Microorganisms (GCM) 10K type strain sequencing project: providing services to taxonomists for standard genome sequencing and annotation.</title>
        <authorList>
            <consortium name="The Broad Institute Genomics Platform"/>
            <consortium name="The Broad Institute Genome Sequencing Center for Infectious Disease"/>
            <person name="Wu L."/>
            <person name="Ma J."/>
        </authorList>
    </citation>
    <scope>NUCLEOTIDE SEQUENCE [LARGE SCALE GENOMIC DNA]</scope>
    <source>
        <strain evidence="3">CGMCC 1.12702</strain>
    </source>
</reference>
<proteinExistence type="predicted"/>
<name>A0ABW4TZE5_9SPHN</name>
<keyword evidence="1" id="KW-0472">Membrane</keyword>
<gene>
    <name evidence="2" type="primary">creD</name>
    <name evidence="2" type="ORF">ACFSGX_06410</name>
</gene>
<evidence type="ECO:0000313" key="3">
    <source>
        <dbReference type="Proteomes" id="UP001597400"/>
    </source>
</evidence>
<dbReference type="PIRSF" id="PIRSF004548">
    <property type="entry name" value="CreD"/>
    <property type="match status" value="1"/>
</dbReference>
<dbReference type="PANTHER" id="PTHR30092">
    <property type="entry name" value="INNER MEMBRANE PROTEIN CRED"/>
    <property type="match status" value="1"/>
</dbReference>
<dbReference type="PANTHER" id="PTHR30092:SF0">
    <property type="entry name" value="INNER MEMBRANE PROTEIN CRED"/>
    <property type="match status" value="1"/>
</dbReference>
<feature type="transmembrane region" description="Helical" evidence="1">
    <location>
        <begin position="338"/>
        <end position="358"/>
    </location>
</feature>
<feature type="transmembrane region" description="Helical" evidence="1">
    <location>
        <begin position="418"/>
        <end position="436"/>
    </location>
</feature>
<dbReference type="InterPro" id="IPR010364">
    <property type="entry name" value="Uncharacterised_IM_CreD"/>
</dbReference>
<organism evidence="2 3">
    <name type="scientific">Sphingomonas arantia</name>
    <dbReference type="NCBI Taxonomy" id="1460676"/>
    <lineage>
        <taxon>Bacteria</taxon>
        <taxon>Pseudomonadati</taxon>
        <taxon>Pseudomonadota</taxon>
        <taxon>Alphaproteobacteria</taxon>
        <taxon>Sphingomonadales</taxon>
        <taxon>Sphingomonadaceae</taxon>
        <taxon>Sphingomonas</taxon>
    </lineage>
</organism>
<keyword evidence="3" id="KW-1185">Reference proteome</keyword>
<feature type="transmembrane region" description="Helical" evidence="1">
    <location>
        <begin position="20"/>
        <end position="40"/>
    </location>
</feature>
<feature type="transmembrane region" description="Helical" evidence="1">
    <location>
        <begin position="393"/>
        <end position="411"/>
    </location>
</feature>
<dbReference type="Pfam" id="PF06123">
    <property type="entry name" value="CreD"/>
    <property type="match status" value="1"/>
</dbReference>
<keyword evidence="1" id="KW-1133">Transmembrane helix</keyword>